<dbReference type="Proteomes" id="UP001243330">
    <property type="component" value="Unassembled WGS sequence"/>
</dbReference>
<keyword evidence="3" id="KW-1185">Reference proteome</keyword>
<sequence length="246" mass="27058">MAEADRMPTGSLRCQSPHHVVAKNSRIPPVFVSLCPGKDLLAGPVFANDLMRLSIRPRQNARRGSVPEWKMRIRTLPSGPSHLETSLQPRNAGRADPTLNLAPPVRANQTRPVGLVALPASIVCIESSQKIFTSNQVYRCQACARQVKPGNGSLKRSSRRSSTCLTSHSFSNAHAASFAQTWRFLQETWHANRGPARACLLVASTDPMPHGSILQHWREFHIQKSSRVLLAIRKQVLAVVAISTNA</sequence>
<reference evidence="2" key="1">
    <citation type="submission" date="2023-01" db="EMBL/GenBank/DDBJ databases">
        <title>Colletotrichum chrysophilum M932 genome sequence.</title>
        <authorList>
            <person name="Baroncelli R."/>
        </authorList>
    </citation>
    <scope>NUCLEOTIDE SEQUENCE</scope>
    <source>
        <strain evidence="2">M932</strain>
    </source>
</reference>
<organism evidence="2 3">
    <name type="scientific">Colletotrichum chrysophilum</name>
    <dbReference type="NCBI Taxonomy" id="1836956"/>
    <lineage>
        <taxon>Eukaryota</taxon>
        <taxon>Fungi</taxon>
        <taxon>Dikarya</taxon>
        <taxon>Ascomycota</taxon>
        <taxon>Pezizomycotina</taxon>
        <taxon>Sordariomycetes</taxon>
        <taxon>Hypocreomycetidae</taxon>
        <taxon>Glomerellales</taxon>
        <taxon>Glomerellaceae</taxon>
        <taxon>Colletotrichum</taxon>
        <taxon>Colletotrichum gloeosporioides species complex</taxon>
    </lineage>
</organism>
<accession>A0AAD9AYZ6</accession>
<dbReference type="EMBL" id="JAQOWY010000016">
    <property type="protein sequence ID" value="KAK1855864.1"/>
    <property type="molecule type" value="Genomic_DNA"/>
</dbReference>
<proteinExistence type="predicted"/>
<gene>
    <name evidence="2" type="ORF">CCHR01_01567</name>
</gene>
<comment type="caution">
    <text evidence="2">The sequence shown here is derived from an EMBL/GenBank/DDBJ whole genome shotgun (WGS) entry which is preliminary data.</text>
</comment>
<name>A0AAD9AYZ6_9PEZI</name>
<evidence type="ECO:0000256" key="1">
    <source>
        <dbReference type="SAM" id="MobiDB-lite"/>
    </source>
</evidence>
<evidence type="ECO:0000313" key="2">
    <source>
        <dbReference type="EMBL" id="KAK1855864.1"/>
    </source>
</evidence>
<dbReference type="AlphaFoldDB" id="A0AAD9AYZ6"/>
<feature type="region of interest" description="Disordered" evidence="1">
    <location>
        <begin position="77"/>
        <end position="105"/>
    </location>
</feature>
<evidence type="ECO:0000313" key="3">
    <source>
        <dbReference type="Proteomes" id="UP001243330"/>
    </source>
</evidence>
<protein>
    <submittedName>
        <fullName evidence="2">Uncharacterized protein</fullName>
    </submittedName>
</protein>